<dbReference type="SMART" id="SM00530">
    <property type="entry name" value="HTH_XRE"/>
    <property type="match status" value="1"/>
</dbReference>
<dbReference type="GO" id="GO:0003677">
    <property type="term" value="F:DNA binding"/>
    <property type="evidence" value="ECO:0007669"/>
    <property type="project" value="InterPro"/>
</dbReference>
<dbReference type="InterPro" id="IPR011990">
    <property type="entry name" value="TPR-like_helical_dom_sf"/>
</dbReference>
<reference evidence="2 3" key="1">
    <citation type="submission" date="2019-06" db="EMBL/GenBank/DDBJ databases">
        <title>Whole genome shotgun sequence of Brevibacillus parabrevis NBRC 12334.</title>
        <authorList>
            <person name="Hosoyama A."/>
            <person name="Uohara A."/>
            <person name="Ohji S."/>
            <person name="Ichikawa N."/>
        </authorList>
    </citation>
    <scope>NUCLEOTIDE SEQUENCE [LARGE SCALE GENOMIC DNA]</scope>
    <source>
        <strain evidence="2 3">NBRC 12334</strain>
    </source>
</reference>
<gene>
    <name evidence="2" type="ORF">BPA01_30150</name>
</gene>
<accession>A0A4Y3PKS1</accession>
<dbReference type="AlphaFoldDB" id="A0A4Y3PKS1"/>
<feature type="domain" description="HTH cro/C1-type" evidence="1">
    <location>
        <begin position="7"/>
        <end position="71"/>
    </location>
</feature>
<sequence>MGTSKAMLKSIRSEIHSNMRENGYTLSKLSELSGVNPGHLSEILNSNPPRAITIGQLDAMAMVFGQPPGWLYELYPEECISEDRISRPRLVPYLVRCAELGRQDCIEAVVSKLLEKPKSVSILFTVAEELFQNGKKASSVPFYQFVIETEKDSHSELFVISQYRLFRAVQGANAEDNWKAIIRFEPYRNRLSENLQLDALLQLANACYTLQKWKDVEKYADELRTLAIAVYQDQLRKKDIGKTEERLDTERHLVVYYGQSSLLKGIALTMQEEYEEAEKHVHEYTDLSWFELLDEIGYKEVKKFNVWGRANLYGLGLKKGNLNLLSEYVDFLTEHPNEILPGMLTIIEAANQHGFCIDELLDHFSAHLSSFHDHQNPINLSQNFHFWDQKSEYDFRKGRTSQAIDELLLCLDFSDKMAYYHGFKRCITKFWKHLPHASNEQKDRYQAILEGRV</sequence>
<dbReference type="InterPro" id="IPR010982">
    <property type="entry name" value="Lambda_DNA-bd_dom_sf"/>
</dbReference>
<name>A0A4Y3PKS1_BREPA</name>
<dbReference type="Proteomes" id="UP000316882">
    <property type="component" value="Unassembled WGS sequence"/>
</dbReference>
<organism evidence="2 3">
    <name type="scientific">Brevibacillus parabrevis</name>
    <dbReference type="NCBI Taxonomy" id="54914"/>
    <lineage>
        <taxon>Bacteria</taxon>
        <taxon>Bacillati</taxon>
        <taxon>Bacillota</taxon>
        <taxon>Bacilli</taxon>
        <taxon>Bacillales</taxon>
        <taxon>Paenibacillaceae</taxon>
        <taxon>Brevibacillus</taxon>
    </lineage>
</organism>
<dbReference type="InterPro" id="IPR001387">
    <property type="entry name" value="Cro/C1-type_HTH"/>
</dbReference>
<dbReference type="Gene3D" id="1.25.40.10">
    <property type="entry name" value="Tetratricopeptide repeat domain"/>
    <property type="match status" value="1"/>
</dbReference>
<keyword evidence="3" id="KW-1185">Reference proteome</keyword>
<protein>
    <recommendedName>
        <fullName evidence="1">HTH cro/C1-type domain-containing protein</fullName>
    </recommendedName>
</protein>
<evidence type="ECO:0000259" key="1">
    <source>
        <dbReference type="SMART" id="SM00530"/>
    </source>
</evidence>
<dbReference type="RefSeq" id="WP_122963759.1">
    <property type="nucleotide sequence ID" value="NZ_BJMH01000013.1"/>
</dbReference>
<evidence type="ECO:0000313" key="2">
    <source>
        <dbReference type="EMBL" id="GEB33435.1"/>
    </source>
</evidence>
<dbReference type="SUPFAM" id="SSF47413">
    <property type="entry name" value="lambda repressor-like DNA-binding domains"/>
    <property type="match status" value="1"/>
</dbReference>
<dbReference type="EMBL" id="BJMH01000013">
    <property type="protein sequence ID" value="GEB33435.1"/>
    <property type="molecule type" value="Genomic_DNA"/>
</dbReference>
<proteinExistence type="predicted"/>
<evidence type="ECO:0000313" key="3">
    <source>
        <dbReference type="Proteomes" id="UP000316882"/>
    </source>
</evidence>
<comment type="caution">
    <text evidence="2">The sequence shown here is derived from an EMBL/GenBank/DDBJ whole genome shotgun (WGS) entry which is preliminary data.</text>
</comment>
<dbReference type="SUPFAM" id="SSF48452">
    <property type="entry name" value="TPR-like"/>
    <property type="match status" value="1"/>
</dbReference>